<dbReference type="Pfam" id="PF00005">
    <property type="entry name" value="ABC_tran"/>
    <property type="match status" value="1"/>
</dbReference>
<evidence type="ECO:0000256" key="6">
    <source>
        <dbReference type="ARBA" id="ARBA00038307"/>
    </source>
</evidence>
<dbReference type="InterPro" id="IPR017871">
    <property type="entry name" value="ABC_transporter-like_CS"/>
</dbReference>
<evidence type="ECO:0000313" key="19">
    <source>
        <dbReference type="Proteomes" id="UP001595846"/>
    </source>
</evidence>
<evidence type="ECO:0000256" key="14">
    <source>
        <dbReference type="ARBA" id="ARBA00061029"/>
    </source>
</evidence>
<comment type="similarity">
    <text evidence="14">Belongs to the ABC transporter superfamily. Carbohydrate uptake transporter-1 (CUT1) (TC 3.A.1.1) family.</text>
</comment>
<evidence type="ECO:0000256" key="15">
    <source>
        <dbReference type="ARBA" id="ARBA00065962"/>
    </source>
</evidence>
<keyword evidence="19" id="KW-1185">Reference proteome</keyword>
<evidence type="ECO:0000256" key="3">
    <source>
        <dbReference type="ARBA" id="ARBA00022505"/>
    </source>
</evidence>
<evidence type="ECO:0000256" key="2">
    <source>
        <dbReference type="ARBA" id="ARBA00022448"/>
    </source>
</evidence>
<evidence type="ECO:0000256" key="16">
    <source>
        <dbReference type="ARBA" id="ARBA00066315"/>
    </source>
</evidence>
<feature type="domain" description="ABC transporter" evidence="17">
    <location>
        <begin position="4"/>
        <end position="256"/>
    </location>
</feature>
<dbReference type="SUPFAM" id="SSF52540">
    <property type="entry name" value="P-loop containing nucleoside triphosphate hydrolases"/>
    <property type="match status" value="1"/>
</dbReference>
<comment type="catalytic activity">
    <reaction evidence="12">
        <text>L-arabinose(out) + ATP + H2O = L-arabinose(in) + ADP + phosphate + H(+)</text>
        <dbReference type="Rhea" id="RHEA:30007"/>
        <dbReference type="ChEBI" id="CHEBI:15377"/>
        <dbReference type="ChEBI" id="CHEBI:15378"/>
        <dbReference type="ChEBI" id="CHEBI:17535"/>
        <dbReference type="ChEBI" id="CHEBI:30616"/>
        <dbReference type="ChEBI" id="CHEBI:43474"/>
        <dbReference type="ChEBI" id="CHEBI:456216"/>
        <dbReference type="EC" id="7.5.2.13"/>
    </reaction>
    <physiologicalReaction direction="left-to-right" evidence="12">
        <dbReference type="Rhea" id="RHEA:30008"/>
    </physiologicalReaction>
</comment>
<organism evidence="18 19">
    <name type="scientific">Halovivax cerinus</name>
    <dbReference type="NCBI Taxonomy" id="1487865"/>
    <lineage>
        <taxon>Archaea</taxon>
        <taxon>Methanobacteriati</taxon>
        <taxon>Methanobacteriota</taxon>
        <taxon>Stenosarchaea group</taxon>
        <taxon>Halobacteria</taxon>
        <taxon>Halobacteriales</taxon>
        <taxon>Natrialbaceae</taxon>
        <taxon>Halovivax</taxon>
    </lineage>
</organism>
<dbReference type="InterPro" id="IPR013611">
    <property type="entry name" value="Transp-assoc_OB_typ2"/>
</dbReference>
<evidence type="ECO:0000259" key="17">
    <source>
        <dbReference type="PROSITE" id="PS50893"/>
    </source>
</evidence>
<dbReference type="FunFam" id="3.40.50.300:FF:000042">
    <property type="entry name" value="Maltose/maltodextrin ABC transporter, ATP-binding protein"/>
    <property type="match status" value="1"/>
</dbReference>
<evidence type="ECO:0000256" key="13">
    <source>
        <dbReference type="ARBA" id="ARBA00053454"/>
    </source>
</evidence>
<name>A0ABD5NRB1_9EURY</name>
<dbReference type="EC" id="7.3.2.6" evidence="8"/>
<dbReference type="GO" id="GO:0005524">
    <property type="term" value="F:ATP binding"/>
    <property type="evidence" value="ECO:0007669"/>
    <property type="project" value="UniProtKB-KW"/>
</dbReference>
<evidence type="ECO:0000256" key="5">
    <source>
        <dbReference type="ARBA" id="ARBA00022840"/>
    </source>
</evidence>
<dbReference type="InterPro" id="IPR050093">
    <property type="entry name" value="ABC_SmlMolc_Importer"/>
</dbReference>
<evidence type="ECO:0000256" key="4">
    <source>
        <dbReference type="ARBA" id="ARBA00022741"/>
    </source>
</evidence>
<proteinExistence type="inferred from homology"/>
<comment type="function">
    <text evidence="13">Part of the ABC transporter complex XacGHIJK involved in the uptake of xylose and arabinose. Responsible for energy coupling to the transport system.</text>
</comment>
<dbReference type="Gene3D" id="3.40.50.300">
    <property type="entry name" value="P-loop containing nucleotide triphosphate hydrolases"/>
    <property type="match status" value="1"/>
</dbReference>
<dbReference type="PANTHER" id="PTHR42781:SF4">
    <property type="entry name" value="SPERMIDINE_PUTRESCINE IMPORT ATP-BINDING PROTEIN POTA"/>
    <property type="match status" value="1"/>
</dbReference>
<dbReference type="InterPro" id="IPR012340">
    <property type="entry name" value="NA-bd_OB-fold"/>
</dbReference>
<gene>
    <name evidence="18" type="ORF">ACFOUR_13540</name>
</gene>
<dbReference type="Proteomes" id="UP001595846">
    <property type="component" value="Unassembled WGS sequence"/>
</dbReference>
<sequence length="376" mass="40753">MTELCLEGVSKRYGTDGNSITPVDAPVGSFSDGDSGTVALRDVDLTVRDGEFFTLVGPSGCGKTTTLRTIAGFEAPTTGRVTFDGEDVTDLAPERRDVGVVFQSYALFPHMTVAENVGYGLRFRDPPAGTSRDERVSDLLDLVDLPEMGDREPSQLSGGQQQRVALARALAPEPSLLLLDEPMSALDARLRESLRRQVKRIQSRLGITTVYVTHDQAEALAISDRLAVMRDGRVEQVGTPRDVYREPQTRFVADFVGDNNVFEGVVQDGGADASSADGLTPVAVGDSTFVLPDLPASADRVTFCVRPEALSRDADDNRFRVDVETTEFLGERVRIHGQWDGRPIVLRLDVAPDGRPPDDALRVGFDPADAHVIAVE</sequence>
<dbReference type="GO" id="GO:1901238">
    <property type="term" value="F:ABC-type tungstate transporter activity"/>
    <property type="evidence" value="ECO:0007669"/>
    <property type="project" value="UniProtKB-EC"/>
</dbReference>
<dbReference type="PROSITE" id="PS50893">
    <property type="entry name" value="ABC_TRANSPORTER_2"/>
    <property type="match status" value="1"/>
</dbReference>
<dbReference type="Gene3D" id="2.40.50.100">
    <property type="match status" value="1"/>
</dbReference>
<dbReference type="Pfam" id="PF08402">
    <property type="entry name" value="TOBE_2"/>
    <property type="match status" value="1"/>
</dbReference>
<evidence type="ECO:0000256" key="11">
    <source>
        <dbReference type="ARBA" id="ARBA00050355"/>
    </source>
</evidence>
<keyword evidence="3" id="KW-0500">Molybdenum</keyword>
<comment type="caution">
    <text evidence="18">The sequence shown here is derived from an EMBL/GenBank/DDBJ whole genome shotgun (WGS) entry which is preliminary data.</text>
</comment>
<dbReference type="EC" id="7.5.2.13" evidence="16"/>
<comment type="subunit">
    <text evidence="7">The complex is composed of two ATP-binding proteins (WtpC), two transmembrane proteins (WtpB) and a solute-binding protein (WtpA).</text>
</comment>
<dbReference type="AlphaFoldDB" id="A0ABD5NRB1"/>
<protein>
    <recommendedName>
        <fullName evidence="9">Molybdate/tungstate import ATP-binding protein WtpC</fullName>
        <ecNumber evidence="8">7.3.2.6</ecNumber>
        <ecNumber evidence="16">7.5.2.13</ecNumber>
    </recommendedName>
</protein>
<dbReference type="PANTHER" id="PTHR42781">
    <property type="entry name" value="SPERMIDINE/PUTRESCINE IMPORT ATP-BINDING PROTEIN POTA"/>
    <property type="match status" value="1"/>
</dbReference>
<keyword evidence="4" id="KW-0547">Nucleotide-binding</keyword>
<comment type="similarity">
    <text evidence="6">Belongs to the ABC transporter superfamily. Sulfate/tungstate importer (TC 3.A.1.6) family.</text>
</comment>
<dbReference type="InterPro" id="IPR003439">
    <property type="entry name" value="ABC_transporter-like_ATP-bd"/>
</dbReference>
<evidence type="ECO:0000256" key="12">
    <source>
        <dbReference type="ARBA" id="ARBA00051890"/>
    </source>
</evidence>
<dbReference type="EMBL" id="JBHSAQ010000012">
    <property type="protein sequence ID" value="MFC3959382.1"/>
    <property type="molecule type" value="Genomic_DNA"/>
</dbReference>
<dbReference type="RefSeq" id="WP_256533369.1">
    <property type="nucleotide sequence ID" value="NZ_CP101824.1"/>
</dbReference>
<dbReference type="SMART" id="SM00382">
    <property type="entry name" value="AAA"/>
    <property type="match status" value="1"/>
</dbReference>
<comment type="subcellular location">
    <subcellularLocation>
        <location evidence="1">Cell membrane</location>
        <topology evidence="1">Peripheral membrane protein</topology>
    </subcellularLocation>
</comment>
<evidence type="ECO:0000256" key="8">
    <source>
        <dbReference type="ARBA" id="ARBA00039025"/>
    </source>
</evidence>
<evidence type="ECO:0000256" key="9">
    <source>
        <dbReference type="ARBA" id="ARBA00041133"/>
    </source>
</evidence>
<evidence type="ECO:0000256" key="1">
    <source>
        <dbReference type="ARBA" id="ARBA00004202"/>
    </source>
</evidence>
<evidence type="ECO:0000313" key="18">
    <source>
        <dbReference type="EMBL" id="MFC3959382.1"/>
    </source>
</evidence>
<comment type="catalytic activity">
    <reaction evidence="10">
        <text>tungstate(in) + ATP + H2O = tungstate(out) + ADP + phosphate + H(+)</text>
        <dbReference type="Rhea" id="RHEA:35027"/>
        <dbReference type="ChEBI" id="CHEBI:15377"/>
        <dbReference type="ChEBI" id="CHEBI:15378"/>
        <dbReference type="ChEBI" id="CHEBI:30616"/>
        <dbReference type="ChEBI" id="CHEBI:43474"/>
        <dbReference type="ChEBI" id="CHEBI:46502"/>
        <dbReference type="ChEBI" id="CHEBI:456216"/>
        <dbReference type="EC" id="7.3.2.6"/>
    </reaction>
</comment>
<dbReference type="Gene3D" id="2.40.50.140">
    <property type="entry name" value="Nucleic acid-binding proteins"/>
    <property type="match status" value="1"/>
</dbReference>
<reference evidence="18 19" key="1">
    <citation type="journal article" date="2019" name="Int. J. Syst. Evol. Microbiol.">
        <title>The Global Catalogue of Microorganisms (GCM) 10K type strain sequencing project: providing services to taxonomists for standard genome sequencing and annotation.</title>
        <authorList>
            <consortium name="The Broad Institute Genomics Platform"/>
            <consortium name="The Broad Institute Genome Sequencing Center for Infectious Disease"/>
            <person name="Wu L."/>
            <person name="Ma J."/>
        </authorList>
    </citation>
    <scope>NUCLEOTIDE SEQUENCE [LARGE SCALE GENOMIC DNA]</scope>
    <source>
        <strain evidence="18 19">IBRC-M 10256</strain>
    </source>
</reference>
<keyword evidence="2" id="KW-0813">Transport</keyword>
<dbReference type="InterPro" id="IPR027417">
    <property type="entry name" value="P-loop_NTPase"/>
</dbReference>
<dbReference type="InterPro" id="IPR003593">
    <property type="entry name" value="AAA+_ATPase"/>
</dbReference>
<dbReference type="SUPFAM" id="SSF50331">
    <property type="entry name" value="MOP-like"/>
    <property type="match status" value="1"/>
</dbReference>
<dbReference type="GeneID" id="73902487"/>
<comment type="subunit">
    <text evidence="15">The complex is composed of two ATP-binding proteins (XacJ and XacK), two transmembrane proteins (XacH and XacI) and a solute-binding protein (XacG).</text>
</comment>
<dbReference type="GO" id="GO:1902495">
    <property type="term" value="C:transmembrane transporter complex"/>
    <property type="evidence" value="ECO:0007669"/>
    <property type="project" value="UniProtKB-ARBA"/>
</dbReference>
<dbReference type="PROSITE" id="PS00211">
    <property type="entry name" value="ABC_TRANSPORTER_1"/>
    <property type="match status" value="1"/>
</dbReference>
<comment type="catalytic activity">
    <reaction evidence="11">
        <text>D-xylose(out) + ATP + H2O = D-xylose(in) + ADP + phosphate + H(+)</text>
        <dbReference type="Rhea" id="RHEA:29899"/>
        <dbReference type="ChEBI" id="CHEBI:15377"/>
        <dbReference type="ChEBI" id="CHEBI:15378"/>
        <dbReference type="ChEBI" id="CHEBI:30616"/>
        <dbReference type="ChEBI" id="CHEBI:43474"/>
        <dbReference type="ChEBI" id="CHEBI:53455"/>
        <dbReference type="ChEBI" id="CHEBI:456216"/>
        <dbReference type="EC" id="7.5.2.13"/>
    </reaction>
    <physiologicalReaction direction="left-to-right" evidence="11">
        <dbReference type="Rhea" id="RHEA:29900"/>
    </physiologicalReaction>
</comment>
<dbReference type="InterPro" id="IPR008995">
    <property type="entry name" value="Mo/tungstate-bd_C_term_dom"/>
</dbReference>
<accession>A0ABD5NRB1</accession>
<evidence type="ECO:0000256" key="10">
    <source>
        <dbReference type="ARBA" id="ARBA00047936"/>
    </source>
</evidence>
<evidence type="ECO:0000256" key="7">
    <source>
        <dbReference type="ARBA" id="ARBA00038781"/>
    </source>
</evidence>
<keyword evidence="5 18" id="KW-0067">ATP-binding</keyword>
<dbReference type="GO" id="GO:0005886">
    <property type="term" value="C:plasma membrane"/>
    <property type="evidence" value="ECO:0007669"/>
    <property type="project" value="UniProtKB-SubCell"/>
</dbReference>